<feature type="transmembrane region" description="Helical" evidence="2">
    <location>
        <begin position="57"/>
        <end position="76"/>
    </location>
</feature>
<evidence type="ECO:0000256" key="1">
    <source>
        <dbReference type="SAM" id="MobiDB-lite"/>
    </source>
</evidence>
<organism evidence="3 4">
    <name type="scientific">Collybia nuda</name>
    <dbReference type="NCBI Taxonomy" id="64659"/>
    <lineage>
        <taxon>Eukaryota</taxon>
        <taxon>Fungi</taxon>
        <taxon>Dikarya</taxon>
        <taxon>Basidiomycota</taxon>
        <taxon>Agaricomycotina</taxon>
        <taxon>Agaricomycetes</taxon>
        <taxon>Agaricomycetidae</taxon>
        <taxon>Agaricales</taxon>
        <taxon>Tricholomatineae</taxon>
        <taxon>Clitocybaceae</taxon>
        <taxon>Collybia</taxon>
    </lineage>
</organism>
<dbReference type="Proteomes" id="UP000807353">
    <property type="component" value="Unassembled WGS sequence"/>
</dbReference>
<reference evidence="3" key="1">
    <citation type="submission" date="2020-11" db="EMBL/GenBank/DDBJ databases">
        <authorList>
            <consortium name="DOE Joint Genome Institute"/>
            <person name="Ahrendt S."/>
            <person name="Riley R."/>
            <person name="Andreopoulos W."/>
            <person name="Labutti K."/>
            <person name="Pangilinan J."/>
            <person name="Ruiz-Duenas F.J."/>
            <person name="Barrasa J.M."/>
            <person name="Sanchez-Garcia M."/>
            <person name="Camarero S."/>
            <person name="Miyauchi S."/>
            <person name="Serrano A."/>
            <person name="Linde D."/>
            <person name="Babiker R."/>
            <person name="Drula E."/>
            <person name="Ayuso-Fernandez I."/>
            <person name="Pacheco R."/>
            <person name="Padilla G."/>
            <person name="Ferreira P."/>
            <person name="Barriuso J."/>
            <person name="Kellner H."/>
            <person name="Castanera R."/>
            <person name="Alfaro M."/>
            <person name="Ramirez L."/>
            <person name="Pisabarro A.G."/>
            <person name="Kuo A."/>
            <person name="Tritt A."/>
            <person name="Lipzen A."/>
            <person name="He G."/>
            <person name="Yan M."/>
            <person name="Ng V."/>
            <person name="Cullen D."/>
            <person name="Martin F."/>
            <person name="Rosso M.-N."/>
            <person name="Henrissat B."/>
            <person name="Hibbett D."/>
            <person name="Martinez A.T."/>
            <person name="Grigoriev I.V."/>
        </authorList>
    </citation>
    <scope>NUCLEOTIDE SEQUENCE</scope>
    <source>
        <strain evidence="3">CBS 247.69</strain>
    </source>
</reference>
<keyword evidence="2" id="KW-1133">Transmembrane helix</keyword>
<protein>
    <submittedName>
        <fullName evidence="3">Uncharacterized protein</fullName>
    </submittedName>
</protein>
<dbReference type="PROSITE" id="PS51257">
    <property type="entry name" value="PROKAR_LIPOPROTEIN"/>
    <property type="match status" value="1"/>
</dbReference>
<dbReference type="AlphaFoldDB" id="A0A9P5XWP8"/>
<keyword evidence="4" id="KW-1185">Reference proteome</keyword>
<sequence length="199" mass="22071">MSLIDRQKALFVTLSLLFHLVLGFTYSCSSRPASILIWGLLLFSSLFIGHLYPLYGYFAFISSIGSISFLGVLPVTSDNIGLDVNPTAFWTVNSLLLIAILAFSTAIFDFLISMNGEEHGHYVLCRVSEYFAEIVVLKQKASKPVLGEAERGPQYHHAPTPINETTETSPPPYKLSHTQEIFSRSVPPLLKSGRFESNP</sequence>
<evidence type="ECO:0000313" key="4">
    <source>
        <dbReference type="Proteomes" id="UP000807353"/>
    </source>
</evidence>
<keyword evidence="2" id="KW-0812">Transmembrane</keyword>
<proteinExistence type="predicted"/>
<dbReference type="EMBL" id="MU150326">
    <property type="protein sequence ID" value="KAF9458988.1"/>
    <property type="molecule type" value="Genomic_DNA"/>
</dbReference>
<feature type="transmembrane region" description="Helical" evidence="2">
    <location>
        <begin position="88"/>
        <end position="112"/>
    </location>
</feature>
<evidence type="ECO:0000256" key="2">
    <source>
        <dbReference type="SAM" id="Phobius"/>
    </source>
</evidence>
<accession>A0A9P5XWP8</accession>
<keyword evidence="2" id="KW-0472">Membrane</keyword>
<comment type="caution">
    <text evidence="3">The sequence shown here is derived from an EMBL/GenBank/DDBJ whole genome shotgun (WGS) entry which is preliminary data.</text>
</comment>
<evidence type="ECO:0000313" key="3">
    <source>
        <dbReference type="EMBL" id="KAF9458988.1"/>
    </source>
</evidence>
<gene>
    <name evidence="3" type="ORF">BDZ94DRAFT_1269344</name>
</gene>
<feature type="transmembrane region" description="Helical" evidence="2">
    <location>
        <begin position="33"/>
        <end position="52"/>
    </location>
</feature>
<name>A0A9P5XWP8_9AGAR</name>
<feature type="region of interest" description="Disordered" evidence="1">
    <location>
        <begin position="147"/>
        <end position="199"/>
    </location>
</feature>